<comment type="pathway">
    <text evidence="1">Cofactor biosynthesis; riboflavin biosynthesis.</text>
</comment>
<evidence type="ECO:0000313" key="5">
    <source>
        <dbReference type="EMBL" id="MBZ2164924.1"/>
    </source>
</evidence>
<keyword evidence="2" id="KW-0521">NADP</keyword>
<comment type="caution">
    <text evidence="5">The sequence shown here is derived from an EMBL/GenBank/DDBJ whole genome shotgun (WGS) entry which is preliminary data.</text>
</comment>
<accession>A0A8T5UMN8</accession>
<dbReference type="AlphaFoldDB" id="A0A8T5UMN8"/>
<reference evidence="6" key="1">
    <citation type="journal article" date="2022" name="Microbiol. Resour. Announc.">
        <title>Draft Genome Sequence of a Methanogenic Archaeon from West Spitsbergen Permafrost.</title>
        <authorList>
            <person name="Trubitsyn V."/>
            <person name="Rivkina E."/>
            <person name="Shcherbakova V."/>
        </authorList>
    </citation>
    <scope>NUCLEOTIDE SEQUENCE [LARGE SCALE GENOMIC DNA]</scope>
    <source>
        <strain evidence="6">VT</strain>
    </source>
</reference>
<evidence type="ECO:0000256" key="1">
    <source>
        <dbReference type="ARBA" id="ARBA00005104"/>
    </source>
</evidence>
<dbReference type="Pfam" id="PF01872">
    <property type="entry name" value="RibD_C"/>
    <property type="match status" value="1"/>
</dbReference>
<dbReference type="Gene3D" id="3.40.430.10">
    <property type="entry name" value="Dihydrofolate Reductase, subunit A"/>
    <property type="match status" value="1"/>
</dbReference>
<gene>
    <name evidence="5" type="ORF">K8N75_02520</name>
</gene>
<keyword evidence="6" id="KW-1185">Reference proteome</keyword>
<organism evidence="5 6">
    <name type="scientific">Methanobacterium spitsbergense</name>
    <dbReference type="NCBI Taxonomy" id="2874285"/>
    <lineage>
        <taxon>Archaea</taxon>
        <taxon>Methanobacteriati</taxon>
        <taxon>Methanobacteriota</taxon>
        <taxon>Methanomada group</taxon>
        <taxon>Methanobacteria</taxon>
        <taxon>Methanobacteriales</taxon>
        <taxon>Methanobacteriaceae</taxon>
        <taxon>Methanobacterium</taxon>
    </lineage>
</organism>
<protein>
    <submittedName>
        <fullName evidence="5">RibD family protein</fullName>
    </submittedName>
</protein>
<dbReference type="GO" id="GO:0008703">
    <property type="term" value="F:5-amino-6-(5-phosphoribosylamino)uracil reductase activity"/>
    <property type="evidence" value="ECO:0007669"/>
    <property type="project" value="InterPro"/>
</dbReference>
<sequence length="224" mass="25194">MLPKVIIYNAVSLDGRLNFFNTDSKLYYEIASKWNVDAVLMGSNTLLKGFNAETGEACGWANFEVDETDSFPLLVVPDSGGQIRIWNKVLEIPFIKDILVLCSRSTPQEYMNFLEDSDIKYMVIGYNKVNLGTALEELNIQFGVKSLRVDSGGTLNGVLLRNDLVDEVCVLLNPVMVGGISPNSIYTAPDLKTSEEAIDLKLIKMELLKNEIIFLQYRVMKYQF</sequence>
<proteinExistence type="predicted"/>
<dbReference type="Proteomes" id="UP000825933">
    <property type="component" value="Unassembled WGS sequence"/>
</dbReference>
<evidence type="ECO:0000313" key="6">
    <source>
        <dbReference type="Proteomes" id="UP000825933"/>
    </source>
</evidence>
<evidence type="ECO:0000256" key="3">
    <source>
        <dbReference type="ARBA" id="ARBA00023002"/>
    </source>
</evidence>
<name>A0A8T5UMN8_9EURY</name>
<evidence type="ECO:0000259" key="4">
    <source>
        <dbReference type="Pfam" id="PF01872"/>
    </source>
</evidence>
<dbReference type="RefSeq" id="WP_223790570.1">
    <property type="nucleotide sequence ID" value="NZ_JAIOUQ010000003.1"/>
</dbReference>
<feature type="domain" description="Bacterial bifunctional deaminase-reductase C-terminal" evidence="4">
    <location>
        <begin position="3"/>
        <end position="213"/>
    </location>
</feature>
<evidence type="ECO:0000256" key="2">
    <source>
        <dbReference type="ARBA" id="ARBA00022857"/>
    </source>
</evidence>
<dbReference type="GO" id="GO:0009231">
    <property type="term" value="P:riboflavin biosynthetic process"/>
    <property type="evidence" value="ECO:0007669"/>
    <property type="project" value="InterPro"/>
</dbReference>
<dbReference type="SUPFAM" id="SSF53597">
    <property type="entry name" value="Dihydrofolate reductase-like"/>
    <property type="match status" value="1"/>
</dbReference>
<keyword evidence="3" id="KW-0560">Oxidoreductase</keyword>
<dbReference type="InterPro" id="IPR050765">
    <property type="entry name" value="Riboflavin_Biosynth_HTPR"/>
</dbReference>
<dbReference type="InterPro" id="IPR002734">
    <property type="entry name" value="RibDG_C"/>
</dbReference>
<dbReference type="PANTHER" id="PTHR38011">
    <property type="entry name" value="DIHYDROFOLATE REDUCTASE FAMILY PROTEIN (AFU_ORTHOLOGUE AFUA_8G06820)"/>
    <property type="match status" value="1"/>
</dbReference>
<dbReference type="PANTHER" id="PTHR38011:SF7">
    <property type="entry name" value="2,5-DIAMINO-6-RIBOSYLAMINO-4(3H)-PYRIMIDINONE 5'-PHOSPHATE REDUCTASE"/>
    <property type="match status" value="1"/>
</dbReference>
<dbReference type="InterPro" id="IPR024072">
    <property type="entry name" value="DHFR-like_dom_sf"/>
</dbReference>
<dbReference type="EMBL" id="JAIOUQ010000003">
    <property type="protein sequence ID" value="MBZ2164924.1"/>
    <property type="molecule type" value="Genomic_DNA"/>
</dbReference>